<name>A0A8S9Q262_BRACR</name>
<evidence type="ECO:0000256" key="1">
    <source>
        <dbReference type="SAM" id="MobiDB-lite"/>
    </source>
</evidence>
<keyword evidence="2" id="KW-0812">Transmembrane</keyword>
<sequence length="149" mass="16647">MCWGGDGECDVTDDLATYSSGKEFDLFFGFGVLWLSRSSVFGVLCSLSLISLSVERRHEDQIQCASICFGTLIRTRRYRRTLIRSRLGSSSCPPDQLQPQHIPDPRRTQLHPTSRTARDPTATAPVRIRAARDPIEAARVPASSRPDRV</sequence>
<keyword evidence="2" id="KW-0472">Membrane</keyword>
<gene>
    <name evidence="3" type="ORF">F2Q69_00021859</name>
</gene>
<dbReference type="AlphaFoldDB" id="A0A8S9Q262"/>
<reference evidence="3" key="1">
    <citation type="submission" date="2019-12" db="EMBL/GenBank/DDBJ databases">
        <title>Genome sequencing and annotation of Brassica cretica.</title>
        <authorList>
            <person name="Studholme D.J."/>
            <person name="Sarris P."/>
        </authorList>
    </citation>
    <scope>NUCLEOTIDE SEQUENCE</scope>
    <source>
        <strain evidence="3">PFS-109/04</strain>
        <tissue evidence="3">Leaf</tissue>
    </source>
</reference>
<evidence type="ECO:0000256" key="2">
    <source>
        <dbReference type="SAM" id="Phobius"/>
    </source>
</evidence>
<feature type="transmembrane region" description="Helical" evidence="2">
    <location>
        <begin position="26"/>
        <end position="50"/>
    </location>
</feature>
<keyword evidence="2" id="KW-1133">Transmembrane helix</keyword>
<accession>A0A8S9Q262</accession>
<dbReference type="Proteomes" id="UP000712600">
    <property type="component" value="Unassembled WGS sequence"/>
</dbReference>
<evidence type="ECO:0000313" key="4">
    <source>
        <dbReference type="Proteomes" id="UP000712600"/>
    </source>
</evidence>
<organism evidence="3 4">
    <name type="scientific">Brassica cretica</name>
    <name type="common">Mustard</name>
    <dbReference type="NCBI Taxonomy" id="69181"/>
    <lineage>
        <taxon>Eukaryota</taxon>
        <taxon>Viridiplantae</taxon>
        <taxon>Streptophyta</taxon>
        <taxon>Embryophyta</taxon>
        <taxon>Tracheophyta</taxon>
        <taxon>Spermatophyta</taxon>
        <taxon>Magnoliopsida</taxon>
        <taxon>eudicotyledons</taxon>
        <taxon>Gunneridae</taxon>
        <taxon>Pentapetalae</taxon>
        <taxon>rosids</taxon>
        <taxon>malvids</taxon>
        <taxon>Brassicales</taxon>
        <taxon>Brassicaceae</taxon>
        <taxon>Brassiceae</taxon>
        <taxon>Brassica</taxon>
    </lineage>
</organism>
<proteinExistence type="predicted"/>
<evidence type="ECO:0000313" key="3">
    <source>
        <dbReference type="EMBL" id="KAF3536759.1"/>
    </source>
</evidence>
<comment type="caution">
    <text evidence="3">The sequence shown here is derived from an EMBL/GenBank/DDBJ whole genome shotgun (WGS) entry which is preliminary data.</text>
</comment>
<feature type="compositionally biased region" description="Polar residues" evidence="1">
    <location>
        <begin position="88"/>
        <end position="99"/>
    </location>
</feature>
<dbReference type="EMBL" id="QGKX02001290">
    <property type="protein sequence ID" value="KAF3536759.1"/>
    <property type="molecule type" value="Genomic_DNA"/>
</dbReference>
<feature type="region of interest" description="Disordered" evidence="1">
    <location>
        <begin position="87"/>
        <end position="149"/>
    </location>
</feature>
<protein>
    <submittedName>
        <fullName evidence="3">Uncharacterized protein</fullName>
    </submittedName>
</protein>